<dbReference type="Pfam" id="PF13730">
    <property type="entry name" value="HTH_36"/>
    <property type="match status" value="1"/>
</dbReference>
<organism evidence="1 2">
    <name type="scientific">Aquimarina hainanensis</name>
    <dbReference type="NCBI Taxonomy" id="1578017"/>
    <lineage>
        <taxon>Bacteria</taxon>
        <taxon>Pseudomonadati</taxon>
        <taxon>Bacteroidota</taxon>
        <taxon>Flavobacteriia</taxon>
        <taxon>Flavobacteriales</taxon>
        <taxon>Flavobacteriaceae</taxon>
        <taxon>Aquimarina</taxon>
    </lineage>
</organism>
<proteinExistence type="predicted"/>
<dbReference type="Proteomes" id="UP001597459">
    <property type="component" value="Unassembled WGS sequence"/>
</dbReference>
<protein>
    <submittedName>
        <fullName evidence="1">Helix-turn-helix domain-containing protein</fullName>
    </submittedName>
</protein>
<evidence type="ECO:0000313" key="2">
    <source>
        <dbReference type="Proteomes" id="UP001597459"/>
    </source>
</evidence>
<evidence type="ECO:0000313" key="1">
    <source>
        <dbReference type="EMBL" id="MFD2592073.1"/>
    </source>
</evidence>
<keyword evidence="2" id="KW-1185">Reference proteome</keyword>
<comment type="caution">
    <text evidence="1">The sequence shown here is derived from an EMBL/GenBank/DDBJ whole genome shotgun (WGS) entry which is preliminary data.</text>
</comment>
<reference evidence="2" key="1">
    <citation type="journal article" date="2019" name="Int. J. Syst. Evol. Microbiol.">
        <title>The Global Catalogue of Microorganisms (GCM) 10K type strain sequencing project: providing services to taxonomists for standard genome sequencing and annotation.</title>
        <authorList>
            <consortium name="The Broad Institute Genomics Platform"/>
            <consortium name="The Broad Institute Genome Sequencing Center for Infectious Disease"/>
            <person name="Wu L."/>
            <person name="Ma J."/>
        </authorList>
    </citation>
    <scope>NUCLEOTIDE SEQUENCE [LARGE SCALE GENOMIC DNA]</scope>
    <source>
        <strain evidence="2">KCTC 42423</strain>
    </source>
</reference>
<dbReference type="InterPro" id="IPR036390">
    <property type="entry name" value="WH_DNA-bd_sf"/>
</dbReference>
<dbReference type="SUPFAM" id="SSF46785">
    <property type="entry name" value="Winged helix' DNA-binding domain"/>
    <property type="match status" value="1"/>
</dbReference>
<gene>
    <name evidence="1" type="ORF">ACFSTE_14635</name>
</gene>
<dbReference type="Gene3D" id="1.10.10.10">
    <property type="entry name" value="Winged helix-like DNA-binding domain superfamily/Winged helix DNA-binding domain"/>
    <property type="match status" value="1"/>
</dbReference>
<accession>A0ABW5ND04</accession>
<name>A0ABW5ND04_9FLAO</name>
<dbReference type="EMBL" id="JBHULX010000030">
    <property type="protein sequence ID" value="MFD2592073.1"/>
    <property type="molecule type" value="Genomic_DNA"/>
</dbReference>
<dbReference type="InterPro" id="IPR036388">
    <property type="entry name" value="WH-like_DNA-bd_sf"/>
</dbReference>
<dbReference type="RefSeq" id="WP_378253587.1">
    <property type="nucleotide sequence ID" value="NZ_JBHSJV010000001.1"/>
</dbReference>
<sequence length="141" mass="16859">MEKIEPSYYSIIPAPVRYDKRLSPAAKVLFAEITSLCNKHGFCYSQNRYFENLYQVSKQTINNWLQQLEAYGYIERHIYRNKGSKEILNRYITIFEKPMQINFNRPIQEILKDNTTRFNTKPNISFKEKKSKIINANPRKK</sequence>